<dbReference type="SUPFAM" id="SSF48403">
    <property type="entry name" value="Ankyrin repeat"/>
    <property type="match status" value="1"/>
</dbReference>
<dbReference type="PANTHER" id="PTHR24198:SF165">
    <property type="entry name" value="ANKYRIN REPEAT-CONTAINING PROTEIN-RELATED"/>
    <property type="match status" value="1"/>
</dbReference>
<dbReference type="Gene3D" id="1.25.40.20">
    <property type="entry name" value="Ankyrin repeat-containing domain"/>
    <property type="match status" value="2"/>
</dbReference>
<evidence type="ECO:0000256" key="3">
    <source>
        <dbReference type="PROSITE-ProRule" id="PRU00023"/>
    </source>
</evidence>
<dbReference type="STRING" id="1202772.A0A1V9YLZ3"/>
<comment type="caution">
    <text evidence="4">The sequence shown here is derived from an EMBL/GenBank/DDBJ whole genome shotgun (WGS) entry which is preliminary data.</text>
</comment>
<dbReference type="InterPro" id="IPR036770">
    <property type="entry name" value="Ankyrin_rpt-contain_sf"/>
</dbReference>
<dbReference type="OrthoDB" id="341259at2759"/>
<keyword evidence="5" id="KW-1185">Reference proteome</keyword>
<dbReference type="InterPro" id="IPR002110">
    <property type="entry name" value="Ankyrin_rpt"/>
</dbReference>
<evidence type="ECO:0000313" key="5">
    <source>
        <dbReference type="Proteomes" id="UP000243579"/>
    </source>
</evidence>
<accession>A0A1V9YLZ3</accession>
<feature type="repeat" description="ANK" evidence="3">
    <location>
        <begin position="255"/>
        <end position="288"/>
    </location>
</feature>
<proteinExistence type="predicted"/>
<sequence length="350" mass="37568">MVQDTDVTIHPSDVLVEHVLQGDQVEEDDGVGVMLLDIVKAGDLQGLQAALSPATPAEALTLLMNWMHKWQQEFQCVMESLATYMDALESHVEDNGDIEDHAAEMKEMDAEAQAILAGFEKLSIALLSQCPDGVDNFDELGWTLLMQAANCGSLLFVRELIDTYNASVSIRQHGQESGMHALARAIDAGHLDVVQVLVTPETVNASFVYKNQDEEDSEDEPHTPLTLAIRGGHDSIASFLLSQPALDVNAQLPESGDSALHTATCFDNTTVVEQILRVDGVDVNVVNSQGYTAAFGCSNAEIVSLLLAHGLDGNITGNEGETAYDLAVALEDDDVAAVLLQHTANSNQSS</sequence>
<dbReference type="SMART" id="SM00248">
    <property type="entry name" value="ANK"/>
    <property type="match status" value="5"/>
</dbReference>
<dbReference type="EMBL" id="JNBR01001486">
    <property type="protein sequence ID" value="OQR86732.1"/>
    <property type="molecule type" value="Genomic_DNA"/>
</dbReference>
<keyword evidence="2 3" id="KW-0040">ANK repeat</keyword>
<keyword evidence="1" id="KW-0677">Repeat</keyword>
<protein>
    <submittedName>
        <fullName evidence="4">Uncharacterized protein</fullName>
    </submittedName>
</protein>
<evidence type="ECO:0000256" key="2">
    <source>
        <dbReference type="ARBA" id="ARBA00023043"/>
    </source>
</evidence>
<name>A0A1V9YLZ3_ACHHY</name>
<dbReference type="Pfam" id="PF12796">
    <property type="entry name" value="Ank_2"/>
    <property type="match status" value="2"/>
</dbReference>
<evidence type="ECO:0000256" key="1">
    <source>
        <dbReference type="ARBA" id="ARBA00022737"/>
    </source>
</evidence>
<dbReference type="PROSITE" id="PS50088">
    <property type="entry name" value="ANK_REPEAT"/>
    <property type="match status" value="1"/>
</dbReference>
<gene>
    <name evidence="4" type="ORF">ACHHYP_10004</name>
</gene>
<organism evidence="4 5">
    <name type="scientific">Achlya hypogyna</name>
    <name type="common">Oomycete</name>
    <name type="synonym">Protoachlya hypogyna</name>
    <dbReference type="NCBI Taxonomy" id="1202772"/>
    <lineage>
        <taxon>Eukaryota</taxon>
        <taxon>Sar</taxon>
        <taxon>Stramenopiles</taxon>
        <taxon>Oomycota</taxon>
        <taxon>Saprolegniomycetes</taxon>
        <taxon>Saprolegniales</taxon>
        <taxon>Achlyaceae</taxon>
        <taxon>Achlya</taxon>
    </lineage>
</organism>
<dbReference type="Proteomes" id="UP000243579">
    <property type="component" value="Unassembled WGS sequence"/>
</dbReference>
<dbReference type="AlphaFoldDB" id="A0A1V9YLZ3"/>
<reference evidence="4 5" key="1">
    <citation type="journal article" date="2014" name="Genome Biol. Evol.">
        <title>The secreted proteins of Achlya hypogyna and Thraustotheca clavata identify the ancestral oomycete secretome and reveal gene acquisitions by horizontal gene transfer.</title>
        <authorList>
            <person name="Misner I."/>
            <person name="Blouin N."/>
            <person name="Leonard G."/>
            <person name="Richards T.A."/>
            <person name="Lane C.E."/>
        </authorList>
    </citation>
    <scope>NUCLEOTIDE SEQUENCE [LARGE SCALE GENOMIC DNA]</scope>
    <source>
        <strain evidence="4 5">ATCC 48635</strain>
    </source>
</reference>
<dbReference type="PANTHER" id="PTHR24198">
    <property type="entry name" value="ANKYRIN REPEAT AND PROTEIN KINASE DOMAIN-CONTAINING PROTEIN"/>
    <property type="match status" value="1"/>
</dbReference>
<evidence type="ECO:0000313" key="4">
    <source>
        <dbReference type="EMBL" id="OQR86732.1"/>
    </source>
</evidence>